<keyword evidence="9" id="KW-1185">Reference proteome</keyword>
<evidence type="ECO:0000313" key="9">
    <source>
        <dbReference type="Proteomes" id="UP000217033"/>
    </source>
</evidence>
<dbReference type="Proteomes" id="UP000217033">
    <property type="component" value="Unassembled WGS sequence"/>
</dbReference>
<gene>
    <name evidence="7 8" type="primary">atpH</name>
    <name evidence="8" type="ORF">CJF60_04955</name>
</gene>
<proteinExistence type="inferred from homology"/>
<dbReference type="PANTHER" id="PTHR11910">
    <property type="entry name" value="ATP SYNTHASE DELTA CHAIN"/>
    <property type="match status" value="1"/>
</dbReference>
<reference evidence="8" key="1">
    <citation type="submission" date="2017-08" db="EMBL/GenBank/DDBJ databases">
        <authorList>
            <person name="Alvarez-Ponce D."/>
            <person name="Weitzman C.L."/>
            <person name="Tillett R.L."/>
            <person name="Sandmeier F.C."/>
            <person name="Tracy C.R."/>
        </authorList>
    </citation>
    <scope>NUCLEOTIDE SEQUENCE [LARGE SCALE GENOMIC DNA]</scope>
    <source>
        <strain evidence="8">PS6</strain>
    </source>
</reference>
<dbReference type="NCBIfam" id="TIGR01145">
    <property type="entry name" value="ATP_synt_delta"/>
    <property type="match status" value="1"/>
</dbReference>
<dbReference type="SUPFAM" id="SSF47928">
    <property type="entry name" value="N-terminal domain of the delta subunit of the F1F0-ATP synthase"/>
    <property type="match status" value="1"/>
</dbReference>
<keyword evidence="5 7" id="KW-0472">Membrane</keyword>
<dbReference type="InterPro" id="IPR000711">
    <property type="entry name" value="ATPase_OSCP/dsu"/>
</dbReference>
<dbReference type="PRINTS" id="PR00125">
    <property type="entry name" value="ATPASEDELTA"/>
</dbReference>
<evidence type="ECO:0000313" key="8">
    <source>
        <dbReference type="EMBL" id="PAF55044.1"/>
    </source>
</evidence>
<keyword evidence="7" id="KW-1003">Cell membrane</keyword>
<keyword evidence="2 7" id="KW-0813">Transport</keyword>
<keyword evidence="3 7" id="KW-0375">Hydrogen ion transport</keyword>
<name>A0ABX4H572_9BACT</name>
<dbReference type="Gene3D" id="1.10.520.20">
    <property type="entry name" value="N-terminal domain of the delta subunit of the F1F0-ATP synthase"/>
    <property type="match status" value="1"/>
</dbReference>
<keyword evidence="4 7" id="KW-0406">Ion transport</keyword>
<dbReference type="EMBL" id="NQMN01000002">
    <property type="protein sequence ID" value="PAF55044.1"/>
    <property type="molecule type" value="Genomic_DNA"/>
</dbReference>
<comment type="subcellular location">
    <subcellularLocation>
        <location evidence="7">Cell membrane</location>
        <topology evidence="7">Peripheral membrane protein</topology>
    </subcellularLocation>
    <subcellularLocation>
        <location evidence="1">Membrane</location>
    </subcellularLocation>
</comment>
<dbReference type="HAMAP" id="MF_01416">
    <property type="entry name" value="ATP_synth_delta_bact"/>
    <property type="match status" value="1"/>
</dbReference>
<organism evidence="8 9">
    <name type="scientific">Mycoplasmopsis agassizii</name>
    <dbReference type="NCBI Taxonomy" id="33922"/>
    <lineage>
        <taxon>Bacteria</taxon>
        <taxon>Bacillati</taxon>
        <taxon>Mycoplasmatota</taxon>
        <taxon>Mycoplasmoidales</taxon>
        <taxon>Metamycoplasmataceae</taxon>
        <taxon>Mycoplasmopsis</taxon>
    </lineage>
</organism>
<dbReference type="InterPro" id="IPR026015">
    <property type="entry name" value="ATP_synth_OSCP/delta_N_sf"/>
</dbReference>
<evidence type="ECO:0000256" key="6">
    <source>
        <dbReference type="ARBA" id="ARBA00023310"/>
    </source>
</evidence>
<comment type="caution">
    <text evidence="8">The sequence shown here is derived from an EMBL/GenBank/DDBJ whole genome shotgun (WGS) entry which is preliminary data.</text>
</comment>
<evidence type="ECO:0000256" key="5">
    <source>
        <dbReference type="ARBA" id="ARBA00023136"/>
    </source>
</evidence>
<evidence type="ECO:0000256" key="3">
    <source>
        <dbReference type="ARBA" id="ARBA00022781"/>
    </source>
</evidence>
<accession>A0ABX4H572</accession>
<evidence type="ECO:0000256" key="4">
    <source>
        <dbReference type="ARBA" id="ARBA00023065"/>
    </source>
</evidence>
<comment type="function">
    <text evidence="7">This protein is part of the stalk that links CF(0) to CF(1). It either transmits conformational changes from CF(0) to CF(1) or is implicated in proton conduction.</text>
</comment>
<dbReference type="RefSeq" id="WP_084232227.1">
    <property type="nucleotide sequence ID" value="NZ_FWXE01000005.1"/>
</dbReference>
<comment type="function">
    <text evidence="7">F(1)F(0) ATP synthase produces ATP from ADP in the presence of a proton or sodium gradient. F-type ATPases consist of two structural domains, F(1) containing the extramembraneous catalytic core and F(0) containing the membrane proton channel, linked together by a central stalk and a peripheral stalk. During catalysis, ATP synthesis in the catalytic domain of F(1) is coupled via a rotary mechanism of the central stalk subunits to proton translocation.</text>
</comment>
<keyword evidence="7" id="KW-0139">CF(1)</keyword>
<evidence type="ECO:0000256" key="1">
    <source>
        <dbReference type="ARBA" id="ARBA00004370"/>
    </source>
</evidence>
<evidence type="ECO:0000256" key="7">
    <source>
        <dbReference type="HAMAP-Rule" id="MF_01416"/>
    </source>
</evidence>
<sequence>MLAQDINEYAKALAYALYELAKEFNEEEKNLQELVFLKKYLKTNTEIRDFLANNDNSLENKKAIFAEIAKFKAFSSYFTNWLFIIIDKGQSKRLSFFLKLALSVFYEKSNYEEVQIYTANALDEKTLLKLEKQIATSLNSKIILTNKVKKELIAGYELIIRGKKIANNLNSSLDQFAQSILKEQNNVK</sequence>
<comment type="similarity">
    <text evidence="7">Belongs to the ATPase delta chain family.</text>
</comment>
<evidence type="ECO:0000256" key="2">
    <source>
        <dbReference type="ARBA" id="ARBA00022448"/>
    </source>
</evidence>
<keyword evidence="6 7" id="KW-0066">ATP synthesis</keyword>
<dbReference type="Pfam" id="PF00213">
    <property type="entry name" value="OSCP"/>
    <property type="match status" value="1"/>
</dbReference>
<protein>
    <recommendedName>
        <fullName evidence="7">ATP synthase subunit delta</fullName>
    </recommendedName>
    <alternativeName>
        <fullName evidence="7">ATP synthase F(1) sector subunit delta</fullName>
    </alternativeName>
    <alternativeName>
        <fullName evidence="7">F-type ATPase subunit delta</fullName>
        <shortName evidence="7">F-ATPase subunit delta</shortName>
    </alternativeName>
</protein>